<keyword evidence="3" id="KW-1185">Reference proteome</keyword>
<name>A0A836EJL2_9HYME</name>
<keyword evidence="1" id="KW-1133">Transmembrane helix</keyword>
<feature type="transmembrane region" description="Helical" evidence="1">
    <location>
        <begin position="297"/>
        <end position="315"/>
    </location>
</feature>
<protein>
    <submittedName>
        <fullName evidence="2">GAL3A protein</fullName>
    </submittedName>
</protein>
<dbReference type="SUPFAM" id="SSF52317">
    <property type="entry name" value="Class I glutamine amidotransferase-like"/>
    <property type="match status" value="1"/>
</dbReference>
<comment type="caution">
    <text evidence="2">The sequence shown here is derived from an EMBL/GenBank/DDBJ whole genome shotgun (WGS) entry which is preliminary data.</text>
</comment>
<feature type="non-terminal residue" evidence="2">
    <location>
        <position position="1"/>
    </location>
</feature>
<dbReference type="Gene3D" id="3.40.50.880">
    <property type="match status" value="1"/>
</dbReference>
<organism evidence="2 3">
    <name type="scientific">Pseudoatta argentina</name>
    <dbReference type="NCBI Taxonomy" id="621737"/>
    <lineage>
        <taxon>Eukaryota</taxon>
        <taxon>Metazoa</taxon>
        <taxon>Ecdysozoa</taxon>
        <taxon>Arthropoda</taxon>
        <taxon>Hexapoda</taxon>
        <taxon>Insecta</taxon>
        <taxon>Pterygota</taxon>
        <taxon>Neoptera</taxon>
        <taxon>Endopterygota</taxon>
        <taxon>Hymenoptera</taxon>
        <taxon>Apocrita</taxon>
        <taxon>Aculeata</taxon>
        <taxon>Formicoidea</taxon>
        <taxon>Formicidae</taxon>
        <taxon>Myrmicinae</taxon>
        <taxon>Pseudoatta</taxon>
    </lineage>
</organism>
<dbReference type="InterPro" id="IPR029062">
    <property type="entry name" value="Class_I_gatase-like"/>
</dbReference>
<dbReference type="Proteomes" id="UP000668214">
    <property type="component" value="Unassembled WGS sequence"/>
</dbReference>
<evidence type="ECO:0000256" key="1">
    <source>
        <dbReference type="SAM" id="Phobius"/>
    </source>
</evidence>
<dbReference type="EMBL" id="JAANIA010000448">
    <property type="protein sequence ID" value="KAG5324305.1"/>
    <property type="molecule type" value="Genomic_DNA"/>
</dbReference>
<evidence type="ECO:0000313" key="2">
    <source>
        <dbReference type="EMBL" id="KAG5324305.1"/>
    </source>
</evidence>
<keyword evidence="1" id="KW-0472">Membrane</keyword>
<feature type="non-terminal residue" evidence="2">
    <location>
        <position position="386"/>
    </location>
</feature>
<proteinExistence type="predicted"/>
<dbReference type="PANTHER" id="PTHR10224:SF12">
    <property type="entry name" value="GLYOXALASE ELBB"/>
    <property type="match status" value="1"/>
</dbReference>
<reference evidence="2" key="1">
    <citation type="submission" date="2020-02" db="EMBL/GenBank/DDBJ databases">
        <title>Relaxed selection underlies rapid genomic changes in the transitions from sociality to social parasitism in ants.</title>
        <authorList>
            <person name="Bi X."/>
        </authorList>
    </citation>
    <scope>NUCLEOTIDE SEQUENCE</scope>
    <source>
        <strain evidence="2">BGI-DK2014c</strain>
        <tissue evidence="2">Whole body</tissue>
    </source>
</reference>
<sequence>MPAKIRRLKLADPKIRSAERYERVYTGHTSLQTVYRVRVPVSMKLNLIPASPRPPSSEPEDPATHIANYQLYDPLALRSLWTSDDSSHFQAVPVTSAPVYVLIAVIAGKGRWLDARQYGCTIPPSPSQNKVKRHKSCEPISIAVILCGCGRLDGTEISEAVSTAIHLQHKKMKPLFYAPDIEICGVVNHLTREMDTESTRNALVEGARLARACIKPLCECEACTHGALIIPGGFGAARTLSDFAEKGTDCTVLPDLEKLIEDFYCDKKPIATMCIASALVAKVLKGVKVTLGKDCKLVRFIINILCFVIFMNYFLAPKNDWPYADAIKKVKDMGAKIEMKDVKGVTLDKNFGVLSTPAWLYEPATYADVYDGIGKLVTMLKKCINK</sequence>
<gene>
    <name evidence="2" type="primary">Gatd3a</name>
    <name evidence="2" type="ORF">G6Z78_0011531</name>
</gene>
<evidence type="ECO:0000313" key="3">
    <source>
        <dbReference type="Proteomes" id="UP000668214"/>
    </source>
</evidence>
<dbReference type="AlphaFoldDB" id="A0A836EJL2"/>
<dbReference type="PANTHER" id="PTHR10224">
    <property type="entry name" value="ES1 PROTEIN HOMOLOG, MITOCHONDRIAL"/>
    <property type="match status" value="1"/>
</dbReference>
<keyword evidence="1" id="KW-0812">Transmembrane</keyword>
<accession>A0A836EJL2</accession>